<dbReference type="Gene3D" id="3.40.50.300">
    <property type="entry name" value="P-loop containing nucleotide triphosphate hydrolases"/>
    <property type="match status" value="1"/>
</dbReference>
<dbReference type="InterPro" id="IPR027417">
    <property type="entry name" value="P-loop_NTPase"/>
</dbReference>
<dbReference type="EMBL" id="OANU01000030">
    <property type="protein sequence ID" value="SNX48644.1"/>
    <property type="molecule type" value="Genomic_DNA"/>
</dbReference>
<dbReference type="Proteomes" id="UP000219336">
    <property type="component" value="Unassembled WGS sequence"/>
</dbReference>
<reference evidence="2" key="1">
    <citation type="submission" date="2016-06" db="EMBL/GenBank/DDBJ databases">
        <authorList>
            <person name="Rodrigo-Torres L."/>
            <person name="Arahal R.D."/>
            <person name="Lucena T."/>
        </authorList>
    </citation>
    <scope>NUCLEOTIDE SEQUENCE [LARGE SCALE GENOMIC DNA]</scope>
    <source>
        <strain evidence="2">CECT8203</strain>
    </source>
</reference>
<gene>
    <name evidence="1" type="ORF">VTH8203_02265</name>
</gene>
<proteinExistence type="predicted"/>
<accession>A0A240EJ03</accession>
<dbReference type="OrthoDB" id="5898548at2"/>
<evidence type="ECO:0008006" key="3">
    <source>
        <dbReference type="Google" id="ProtNLM"/>
    </source>
</evidence>
<evidence type="ECO:0000313" key="1">
    <source>
        <dbReference type="EMBL" id="SNX48644.1"/>
    </source>
</evidence>
<protein>
    <recommendedName>
        <fullName evidence="3">Superfamily II DNA and RNA helicase</fullName>
    </recommendedName>
</protein>
<evidence type="ECO:0000313" key="2">
    <source>
        <dbReference type="Proteomes" id="UP000219336"/>
    </source>
</evidence>
<organism evidence="1 2">
    <name type="scientific">Vibrio thalassae</name>
    <dbReference type="NCBI Taxonomy" id="1243014"/>
    <lineage>
        <taxon>Bacteria</taxon>
        <taxon>Pseudomonadati</taxon>
        <taxon>Pseudomonadota</taxon>
        <taxon>Gammaproteobacteria</taxon>
        <taxon>Vibrionales</taxon>
        <taxon>Vibrionaceae</taxon>
        <taxon>Vibrio</taxon>
    </lineage>
</organism>
<sequence>MLLNNTIHSQYNLPNQYRAIDEQGTSQQLRRIQDDVLEKVSQLASKPQWILLTAECPRPSVGQVMHFHKLGNHMVQMKASLHLSQYQVVKKAIRSGNACAVIANGEFSTSEQNQLQQLAAAYQCEVIFLGKDSYLH</sequence>
<keyword evidence="2" id="KW-1185">Reference proteome</keyword>
<dbReference type="RefSeq" id="WP_096993793.1">
    <property type="nucleotide sequence ID" value="NZ_JBHSII010000001.1"/>
</dbReference>
<dbReference type="AlphaFoldDB" id="A0A240EJ03"/>
<name>A0A240EJ03_9VIBR</name>